<dbReference type="Gene3D" id="3.40.1190.10">
    <property type="entry name" value="Mur-like, catalytic domain"/>
    <property type="match status" value="1"/>
</dbReference>
<feature type="domain" description="Mur ligase C-terminal" evidence="13">
    <location>
        <begin position="322"/>
        <end position="447"/>
    </location>
</feature>
<keyword evidence="7 10" id="KW-0573">Peptidoglycan synthesis</keyword>
<dbReference type="PANTHER" id="PTHR43024">
    <property type="entry name" value="UDP-N-ACETYLMURAMOYL-TRIPEPTIDE--D-ALANYL-D-ALANINE LIGASE"/>
    <property type="match status" value="1"/>
</dbReference>
<dbReference type="GO" id="GO:0005737">
    <property type="term" value="C:cytoplasm"/>
    <property type="evidence" value="ECO:0007669"/>
    <property type="project" value="UniProtKB-SubCell"/>
</dbReference>
<dbReference type="GO" id="GO:0008360">
    <property type="term" value="P:regulation of cell shape"/>
    <property type="evidence" value="ECO:0007669"/>
    <property type="project" value="UniProtKB-KW"/>
</dbReference>
<dbReference type="UniPathway" id="UPA00219"/>
<proteinExistence type="inferred from homology"/>
<keyword evidence="8 10" id="KW-0131">Cell cycle</keyword>
<evidence type="ECO:0000256" key="3">
    <source>
        <dbReference type="ARBA" id="ARBA00022618"/>
    </source>
</evidence>
<dbReference type="InterPro" id="IPR051046">
    <property type="entry name" value="MurCDEF_CellWall_CoF430Synth"/>
</dbReference>
<dbReference type="Pfam" id="PF01225">
    <property type="entry name" value="Mur_ligase"/>
    <property type="match status" value="1"/>
</dbReference>
<sequence length="476" mass="52327">MNNTEISDVLKAINGELLLGSPESRITGISTDSRSIKEGELFFALEGENYDGHKFVDQAVSKGVAGAVISSNKDIVYSLLYGLEKCILIEVVDTLKALGDLAKFYRKSLRTNFIAVTGSNGKTTTKDMIYHVLRNFNNVTRSRKSFNNFIGVPLTIFDTDSTQDFCVVEMGTNAPGEIRRLSEIIFSDFTVLTNISCTHLECLGSIEGVANEKAELIENMTEDGILITNADDDWCNRIANRFDGKVISFGFNKSADIRASNVKRNDTGFDFTINDSFTVKLSVLGKHNIYNAMAAIAICNAVGIGMENICDKFIDFRLPPMRMEKQVYGDIVVINDGYNSNPSSMSAALEEFSQLNTPGRKILVCGDMLEMGNYAESVHREIGAKVAKSGIDALWTVGSLSGFVAEEAIANGMPEERIRSCATSEEVSSFVVSQLKKDDTVLIKGSRGMKLENVVRQIESRFSRKNENNSVLLSLV</sequence>
<feature type="domain" description="Mur ligase N-terminal catalytic" evidence="12">
    <location>
        <begin position="25"/>
        <end position="105"/>
    </location>
</feature>
<keyword evidence="9 10" id="KW-0961">Cell wall biogenesis/degradation</keyword>
<keyword evidence="4 10" id="KW-0547">Nucleotide-binding</keyword>
<dbReference type="Pfam" id="PF02875">
    <property type="entry name" value="Mur_ligase_C"/>
    <property type="match status" value="1"/>
</dbReference>
<evidence type="ECO:0000259" key="14">
    <source>
        <dbReference type="Pfam" id="PF08245"/>
    </source>
</evidence>
<keyword evidence="3 10" id="KW-0132">Cell division</keyword>
<dbReference type="InterPro" id="IPR005863">
    <property type="entry name" value="UDP-N-AcMur_synth"/>
</dbReference>
<keyword evidence="6 10" id="KW-0133">Cell shape</keyword>
<protein>
    <recommendedName>
        <fullName evidence="10 11">UDP-N-acetylmuramoyl-tripeptide--D-alanyl-D-alanine ligase</fullName>
        <ecNumber evidence="10 11">6.3.2.10</ecNumber>
    </recommendedName>
    <alternativeName>
        <fullName evidence="10">D-alanyl-D-alanine-adding enzyme</fullName>
    </alternativeName>
</protein>
<dbReference type="InterPro" id="IPR036615">
    <property type="entry name" value="Mur_ligase_C_dom_sf"/>
</dbReference>
<comment type="catalytic activity">
    <reaction evidence="10 11">
        <text>D-alanyl-D-alanine + UDP-N-acetyl-alpha-D-muramoyl-L-alanyl-gamma-D-glutamyl-meso-2,6-diaminopimelate + ATP = UDP-N-acetyl-alpha-D-muramoyl-L-alanyl-gamma-D-glutamyl-meso-2,6-diaminopimeloyl-D-alanyl-D-alanine + ADP + phosphate + H(+)</text>
        <dbReference type="Rhea" id="RHEA:28374"/>
        <dbReference type="ChEBI" id="CHEBI:15378"/>
        <dbReference type="ChEBI" id="CHEBI:30616"/>
        <dbReference type="ChEBI" id="CHEBI:43474"/>
        <dbReference type="ChEBI" id="CHEBI:57822"/>
        <dbReference type="ChEBI" id="CHEBI:61386"/>
        <dbReference type="ChEBI" id="CHEBI:83905"/>
        <dbReference type="ChEBI" id="CHEBI:456216"/>
        <dbReference type="EC" id="6.3.2.10"/>
    </reaction>
</comment>
<comment type="pathway">
    <text evidence="10 11">Cell wall biogenesis; peptidoglycan biosynthesis.</text>
</comment>
<dbReference type="GO" id="GO:0047480">
    <property type="term" value="F:UDP-N-acetylmuramoyl-tripeptide-D-alanyl-D-alanine ligase activity"/>
    <property type="evidence" value="ECO:0007669"/>
    <property type="project" value="UniProtKB-UniRule"/>
</dbReference>
<dbReference type="GO" id="GO:0009252">
    <property type="term" value="P:peptidoglycan biosynthetic process"/>
    <property type="evidence" value="ECO:0007669"/>
    <property type="project" value="UniProtKB-UniRule"/>
</dbReference>
<gene>
    <name evidence="10" type="primary">murF</name>
    <name evidence="15" type="ORF">SCABRO_01466</name>
</gene>
<feature type="domain" description="Mur ligase central" evidence="14">
    <location>
        <begin position="116"/>
        <end position="298"/>
    </location>
</feature>
<dbReference type="InterPro" id="IPR004101">
    <property type="entry name" value="Mur_ligase_C"/>
</dbReference>
<dbReference type="Pfam" id="PF08245">
    <property type="entry name" value="Mur_ligase_M"/>
    <property type="match status" value="1"/>
</dbReference>
<reference evidence="15 16" key="1">
    <citation type="submission" date="2014-10" db="EMBL/GenBank/DDBJ databases">
        <title>Draft genome of anammox bacterium scalindua brodae, obtained using differential coverage binning of sequence data from two enrichment reactors.</title>
        <authorList>
            <person name="Speth D.R."/>
            <person name="Russ L."/>
            <person name="Kartal B."/>
            <person name="Op den Camp H.J."/>
            <person name="Dutilh B.E."/>
            <person name="Jetten M.S."/>
        </authorList>
    </citation>
    <scope>NUCLEOTIDE SEQUENCE [LARGE SCALE GENOMIC DNA]</scope>
    <source>
        <strain evidence="15">RU1</strain>
    </source>
</reference>
<dbReference type="GO" id="GO:0008766">
    <property type="term" value="F:UDP-N-acetylmuramoylalanyl-D-glutamyl-2,6-diaminopimelate-D-alanyl-D-alanine ligase activity"/>
    <property type="evidence" value="ECO:0007669"/>
    <property type="project" value="RHEA"/>
</dbReference>
<dbReference type="SUPFAM" id="SSF63418">
    <property type="entry name" value="MurE/MurF N-terminal domain"/>
    <property type="match status" value="1"/>
</dbReference>
<evidence type="ECO:0000256" key="4">
    <source>
        <dbReference type="ARBA" id="ARBA00022741"/>
    </source>
</evidence>
<dbReference type="EC" id="6.3.2.10" evidence="10 11"/>
<keyword evidence="1 10" id="KW-0963">Cytoplasm</keyword>
<dbReference type="Gene3D" id="3.90.190.20">
    <property type="entry name" value="Mur ligase, C-terminal domain"/>
    <property type="match status" value="1"/>
</dbReference>
<dbReference type="PANTHER" id="PTHR43024:SF1">
    <property type="entry name" value="UDP-N-ACETYLMURAMOYL-TRIPEPTIDE--D-ALANYL-D-ALANINE LIGASE"/>
    <property type="match status" value="1"/>
</dbReference>
<accession>A0A0B0ENW7</accession>
<evidence type="ECO:0000256" key="2">
    <source>
        <dbReference type="ARBA" id="ARBA00022598"/>
    </source>
</evidence>
<evidence type="ECO:0000256" key="10">
    <source>
        <dbReference type="HAMAP-Rule" id="MF_02019"/>
    </source>
</evidence>
<evidence type="ECO:0000313" key="16">
    <source>
        <dbReference type="Proteomes" id="UP000030652"/>
    </source>
</evidence>
<organism evidence="15 16">
    <name type="scientific">Candidatus Scalindua brodae</name>
    <dbReference type="NCBI Taxonomy" id="237368"/>
    <lineage>
        <taxon>Bacteria</taxon>
        <taxon>Pseudomonadati</taxon>
        <taxon>Planctomycetota</taxon>
        <taxon>Candidatus Brocadiia</taxon>
        <taxon>Candidatus Brocadiales</taxon>
        <taxon>Candidatus Scalinduaceae</taxon>
        <taxon>Candidatus Scalindua</taxon>
    </lineage>
</organism>
<dbReference type="EMBL" id="JRYO01000092">
    <property type="protein sequence ID" value="KHE92778.1"/>
    <property type="molecule type" value="Genomic_DNA"/>
</dbReference>
<dbReference type="eggNOG" id="COG0770">
    <property type="taxonomic scope" value="Bacteria"/>
</dbReference>
<comment type="caution">
    <text evidence="15">The sequence shown here is derived from an EMBL/GenBank/DDBJ whole genome shotgun (WGS) entry which is preliminary data.</text>
</comment>
<evidence type="ECO:0000256" key="6">
    <source>
        <dbReference type="ARBA" id="ARBA00022960"/>
    </source>
</evidence>
<dbReference type="InterPro" id="IPR013221">
    <property type="entry name" value="Mur_ligase_cen"/>
</dbReference>
<dbReference type="Proteomes" id="UP000030652">
    <property type="component" value="Unassembled WGS sequence"/>
</dbReference>
<evidence type="ECO:0000256" key="5">
    <source>
        <dbReference type="ARBA" id="ARBA00022840"/>
    </source>
</evidence>
<dbReference type="SUPFAM" id="SSF53244">
    <property type="entry name" value="MurD-like peptide ligases, peptide-binding domain"/>
    <property type="match status" value="1"/>
</dbReference>
<dbReference type="NCBIfam" id="TIGR01143">
    <property type="entry name" value="murF"/>
    <property type="match status" value="1"/>
</dbReference>
<evidence type="ECO:0000259" key="13">
    <source>
        <dbReference type="Pfam" id="PF02875"/>
    </source>
</evidence>
<evidence type="ECO:0000256" key="8">
    <source>
        <dbReference type="ARBA" id="ARBA00023306"/>
    </source>
</evidence>
<evidence type="ECO:0000256" key="9">
    <source>
        <dbReference type="ARBA" id="ARBA00023316"/>
    </source>
</evidence>
<keyword evidence="5 10" id="KW-0067">ATP-binding</keyword>
<dbReference type="PATRIC" id="fig|237368.3.peg.1607"/>
<evidence type="ECO:0000259" key="12">
    <source>
        <dbReference type="Pfam" id="PF01225"/>
    </source>
</evidence>
<dbReference type="AlphaFoldDB" id="A0A0B0ENW7"/>
<comment type="similarity">
    <text evidence="10">Belongs to the MurCDEF family. MurF subfamily.</text>
</comment>
<dbReference type="GO" id="GO:0051301">
    <property type="term" value="P:cell division"/>
    <property type="evidence" value="ECO:0007669"/>
    <property type="project" value="UniProtKB-KW"/>
</dbReference>
<evidence type="ECO:0000313" key="15">
    <source>
        <dbReference type="EMBL" id="KHE92778.1"/>
    </source>
</evidence>
<dbReference type="InterPro" id="IPR035911">
    <property type="entry name" value="MurE/MurF_N"/>
</dbReference>
<dbReference type="HAMAP" id="MF_02019">
    <property type="entry name" value="MurF"/>
    <property type="match status" value="1"/>
</dbReference>
<keyword evidence="2 10" id="KW-0436">Ligase</keyword>
<comment type="subcellular location">
    <subcellularLocation>
        <location evidence="10 11">Cytoplasm</location>
    </subcellularLocation>
</comment>
<evidence type="ECO:0000256" key="1">
    <source>
        <dbReference type="ARBA" id="ARBA00022490"/>
    </source>
</evidence>
<dbReference type="InterPro" id="IPR036565">
    <property type="entry name" value="Mur-like_cat_sf"/>
</dbReference>
<dbReference type="InterPro" id="IPR000713">
    <property type="entry name" value="Mur_ligase_N"/>
</dbReference>
<evidence type="ECO:0000256" key="7">
    <source>
        <dbReference type="ARBA" id="ARBA00022984"/>
    </source>
</evidence>
<name>A0A0B0ENW7_9BACT</name>
<feature type="binding site" evidence="10">
    <location>
        <begin position="118"/>
        <end position="124"/>
    </location>
    <ligand>
        <name>ATP</name>
        <dbReference type="ChEBI" id="CHEBI:30616"/>
    </ligand>
</feature>
<comment type="function">
    <text evidence="10 11">Involved in cell wall formation. Catalyzes the final step in the synthesis of UDP-N-acetylmuramoyl-pentapeptide, the precursor of murein.</text>
</comment>
<dbReference type="GO" id="GO:0005524">
    <property type="term" value="F:ATP binding"/>
    <property type="evidence" value="ECO:0007669"/>
    <property type="project" value="UniProtKB-UniRule"/>
</dbReference>
<dbReference type="GO" id="GO:0071555">
    <property type="term" value="P:cell wall organization"/>
    <property type="evidence" value="ECO:0007669"/>
    <property type="project" value="UniProtKB-KW"/>
</dbReference>
<evidence type="ECO:0000256" key="11">
    <source>
        <dbReference type="RuleBase" id="RU004136"/>
    </source>
</evidence>
<dbReference type="SUPFAM" id="SSF53623">
    <property type="entry name" value="MurD-like peptide ligases, catalytic domain"/>
    <property type="match status" value="1"/>
</dbReference>
<dbReference type="Gene3D" id="3.40.1390.10">
    <property type="entry name" value="MurE/MurF, N-terminal domain"/>
    <property type="match status" value="1"/>
</dbReference>